<protein>
    <submittedName>
        <fullName evidence="1">Uncharacterized protein</fullName>
    </submittedName>
</protein>
<accession>A0ACB7EZ55</accession>
<evidence type="ECO:0000313" key="1">
    <source>
        <dbReference type="EMBL" id="KAG8007285.1"/>
    </source>
</evidence>
<proteinExistence type="predicted"/>
<feature type="non-terminal residue" evidence="1">
    <location>
        <position position="1"/>
    </location>
</feature>
<organism evidence="1 2">
    <name type="scientific">Nibea albiflora</name>
    <name type="common">Yellow drum</name>
    <name type="synonym">Corvina albiflora</name>
    <dbReference type="NCBI Taxonomy" id="240163"/>
    <lineage>
        <taxon>Eukaryota</taxon>
        <taxon>Metazoa</taxon>
        <taxon>Chordata</taxon>
        <taxon>Craniata</taxon>
        <taxon>Vertebrata</taxon>
        <taxon>Euteleostomi</taxon>
        <taxon>Actinopterygii</taxon>
        <taxon>Neopterygii</taxon>
        <taxon>Teleostei</taxon>
        <taxon>Neoteleostei</taxon>
        <taxon>Acanthomorphata</taxon>
        <taxon>Eupercaria</taxon>
        <taxon>Sciaenidae</taxon>
        <taxon>Nibea</taxon>
    </lineage>
</organism>
<sequence>SSPLCCFCKPHNDFLSGFTETPPLSPSTCFYLSASEDLTCFYLSASEDLTCFYLSASEDLTCFYLSASEDLTCFYLSASEDLTCFYLSASEDLTCFYLSASEDLTQRTGPVNAPNLTRTAAVRFRSSSSSMCTEQLEVTRADVTVTQANRS</sequence>
<comment type="caution">
    <text evidence="1">The sequence shown here is derived from an EMBL/GenBank/DDBJ whole genome shotgun (WGS) entry which is preliminary data.</text>
</comment>
<name>A0ACB7EZ55_NIBAL</name>
<evidence type="ECO:0000313" key="2">
    <source>
        <dbReference type="Proteomes" id="UP000805704"/>
    </source>
</evidence>
<dbReference type="Proteomes" id="UP000805704">
    <property type="component" value="Chromosome 2"/>
</dbReference>
<keyword evidence="2" id="KW-1185">Reference proteome</keyword>
<gene>
    <name evidence="1" type="ORF">GBF38_008541</name>
</gene>
<reference evidence="1" key="1">
    <citation type="submission" date="2020-04" db="EMBL/GenBank/DDBJ databases">
        <title>A chromosome-scale assembly and high-density genetic map of the yellow drum (Nibea albiflora) genome.</title>
        <authorList>
            <person name="Xu D."/>
            <person name="Zhang W."/>
            <person name="Chen R."/>
            <person name="Tan P."/>
            <person name="Wang L."/>
            <person name="Song H."/>
            <person name="Tian L."/>
            <person name="Zhu Q."/>
            <person name="Wang B."/>
        </authorList>
    </citation>
    <scope>NUCLEOTIDE SEQUENCE</scope>
    <source>
        <strain evidence="1">ZJHYS-2018</strain>
    </source>
</reference>
<dbReference type="EMBL" id="CM024790">
    <property type="protein sequence ID" value="KAG8007285.1"/>
    <property type="molecule type" value="Genomic_DNA"/>
</dbReference>